<dbReference type="InterPro" id="IPR041286">
    <property type="entry name" value="MBG_2"/>
</dbReference>
<protein>
    <submittedName>
        <fullName evidence="4">The GLUG motif-containing protein</fullName>
    </submittedName>
</protein>
<feature type="domain" description="GLUG" evidence="1">
    <location>
        <begin position="554"/>
        <end position="576"/>
    </location>
</feature>
<evidence type="ECO:0000313" key="5">
    <source>
        <dbReference type="Proteomes" id="UP000198512"/>
    </source>
</evidence>
<dbReference type="RefSeq" id="WP_090391021.1">
    <property type="nucleotide sequence ID" value="NZ_FOFP01000013.1"/>
</dbReference>
<feature type="domain" description="YDG" evidence="2">
    <location>
        <begin position="864"/>
        <end position="939"/>
    </location>
</feature>
<dbReference type="Proteomes" id="UP000198512">
    <property type="component" value="Unassembled WGS sequence"/>
</dbReference>
<dbReference type="EMBL" id="FOFP01000013">
    <property type="protein sequence ID" value="SER02244.1"/>
    <property type="molecule type" value="Genomic_DNA"/>
</dbReference>
<sequence>GYYALAQDLDASGTTYNQALVGTSFANAFTGTFTGLGHTVSNLTINSATQDYIGLFGRTGSTSQIRDIGLVGGSVTGNVYVGALVGRSGGSINNAYATGNVTGWGVVGGLAGFNDSGTISNAHATGNVTGIEGVGGLLGVNHGIISNVYATGNVNAETNYAGGLVGKSAKSTTADSTINNAYATGNVTGGSSVGGLVGDSSNSTISNAHATGSVKGNSMVGGLVGQNFSASISNAFATGNVTGAQGSVGGLAGYNGGSTISNAYATGDITAAAEAAFAGGLVGNNNFGTIRNVYATGNVTGGRRGVGGLLGYSDDGSTLSYAYASGSVTSSGSDVGGLIGENYNSTTTAIFYATTDADGNIINNGGQATGVFTGNTNGEAKTWGELTNANTYSGWDNSIWVFTANADVEGYYQGMPYLVGVTREQDIAGGTLFQSGWGTTQSPYSITNWLQLANIGNVLNGGYYFSLSNNLDQDSLGYTTLASATANAGAGWNPLGNIVNPFTGTFDGLSHTISDLNIARSDTNNVGLFGYTGSGSVIRNIGLVGGSVSGRNFVGGLVGYNSRGTISNAYVTGSVSGNINVGGLVGVSDSGTIRNAYTTGSVLGSDYVGGLVGYNVRGSINNAYTTGSVSGRNFVGGLVGYNSEGAIGSAYATGSVLGSDNVGGLIGYNFQATISNAYATGNVSGNSQVGGLVGLNNSGTISSSFYATTDGDGNAINGSGATTSPFNGNRYGTGKTWAELTQASTFTGWDIATTGGSNAVWRIYNGHSGPMLRSFLQSVTLTADASGGSQTYDGSAATGTTTYTSTLGNALDTSKLLGNLSYTSNSKNAGTYNSADGTLTLSGLYSGQQGYDISYTDTSLTISKANLAITGISALNKTYDATTAATLAGSASVKVLGADVVAVTGTGVGTFADKNAGTNKAVTVTGYALSGTDADNYNIVLPSGLTADIDKVDLAVTALDASKTYDGLAFTGGNGVSYSGFVNGENADVLGGSLTYGGSAQGAVNAGLYELNVSGLTSDNYAISYNTGSLNVDKAAATVTANSGQVTYNGQQQNITGFTASGLVNGETADVLSGVSTLGGGINAGTYTHSARGTDGNYALTFVDGALTIDKAALTVTANNVSKTYDGLSFSGGNGVSYNGLVNGEDASVLGGTLVYAGSAQGAVNAGSYELNISGLTSGNYAISYNAGSLNVDKAAATVTANSGTVTYNGQRQGITGFTASGLVNGETADVLSGVSTTGGAGINAGTYTHSANGTDGNYALTFVDGALTIDKAALTVTANNVSKTYDGLAFNGGHGVSYSGFVNGENADVLGGTLTYGGSAQGAINAGLYDLSVSGLTSGNYAIRFLDGSLTINAQRQAALPQAYGDALAAMQPTRDSTLADLPSRVIDLYQVADSGIRLPEGL</sequence>
<evidence type="ECO:0000259" key="2">
    <source>
        <dbReference type="Pfam" id="PF18657"/>
    </source>
</evidence>
<dbReference type="InterPro" id="IPR037160">
    <property type="entry name" value="DNA_Pol_thumb_sf"/>
</dbReference>
<feature type="domain" description="MBG" evidence="3">
    <location>
        <begin position="1114"/>
        <end position="1190"/>
    </location>
</feature>
<proteinExistence type="predicted"/>
<dbReference type="Pfam" id="PF18676">
    <property type="entry name" value="MBG_2"/>
    <property type="match status" value="5"/>
</dbReference>
<feature type="non-terminal residue" evidence="4">
    <location>
        <position position="1"/>
    </location>
</feature>
<dbReference type="Gene3D" id="2.160.20.110">
    <property type="match status" value="3"/>
</dbReference>
<organism evidence="4 5">
    <name type="scientific">Pseudomonas cuatrocienegasensis</name>
    <dbReference type="NCBI Taxonomy" id="543360"/>
    <lineage>
        <taxon>Bacteria</taxon>
        <taxon>Pseudomonadati</taxon>
        <taxon>Pseudomonadota</taxon>
        <taxon>Gammaproteobacteria</taxon>
        <taxon>Pseudomonadales</taxon>
        <taxon>Pseudomonadaceae</taxon>
        <taxon>Pseudomonas</taxon>
    </lineage>
</organism>
<evidence type="ECO:0000259" key="3">
    <source>
        <dbReference type="Pfam" id="PF18676"/>
    </source>
</evidence>
<feature type="domain" description="GLUG" evidence="1">
    <location>
        <begin position="216"/>
        <end position="242"/>
    </location>
</feature>
<feature type="domain" description="GLUG" evidence="1">
    <location>
        <begin position="246"/>
        <end position="270"/>
    </location>
</feature>
<feature type="domain" description="GLUG" evidence="1">
    <location>
        <begin position="278"/>
        <end position="300"/>
    </location>
</feature>
<feature type="domain" description="MBG" evidence="3">
    <location>
        <begin position="1038"/>
        <end position="1108"/>
    </location>
</feature>
<keyword evidence="5" id="KW-1185">Reference proteome</keyword>
<name>A0ABY1BJV7_9PSED</name>
<feature type="domain" description="MBG" evidence="3">
    <location>
        <begin position="1198"/>
        <end position="1269"/>
    </location>
</feature>
<comment type="caution">
    <text evidence="4">The sequence shown here is derived from an EMBL/GenBank/DDBJ whole genome shotgun (WGS) entry which is preliminary data.</text>
</comment>
<dbReference type="InterPro" id="IPR011493">
    <property type="entry name" value="GLUG"/>
</dbReference>
<feature type="domain" description="MBG" evidence="3">
    <location>
        <begin position="954"/>
        <end position="1030"/>
    </location>
</feature>
<feature type="domain" description="MBG" evidence="3">
    <location>
        <begin position="1275"/>
        <end position="1352"/>
    </location>
</feature>
<evidence type="ECO:0000313" key="4">
    <source>
        <dbReference type="EMBL" id="SER02244.1"/>
    </source>
</evidence>
<dbReference type="Pfam" id="PF18657">
    <property type="entry name" value="YDG"/>
    <property type="match status" value="1"/>
</dbReference>
<gene>
    <name evidence="4" type="ORF">SAMN05216600_113116</name>
</gene>
<dbReference type="Pfam" id="PF07581">
    <property type="entry name" value="Glug"/>
    <property type="match status" value="5"/>
</dbReference>
<feature type="domain" description="GLUG" evidence="1">
    <location>
        <begin position="660"/>
        <end position="684"/>
    </location>
</feature>
<reference evidence="4 5" key="1">
    <citation type="submission" date="2016-10" db="EMBL/GenBank/DDBJ databases">
        <authorList>
            <person name="Varghese N."/>
            <person name="Submissions S."/>
        </authorList>
    </citation>
    <scope>NUCLEOTIDE SEQUENCE [LARGE SCALE GENOMIC DNA]</scope>
    <source>
        <strain evidence="4 5">CIP 109853</strain>
    </source>
</reference>
<dbReference type="Gene3D" id="3.30.210.10">
    <property type="entry name" value="DNA polymerase, thumb domain"/>
    <property type="match status" value="3"/>
</dbReference>
<accession>A0ABY1BJV7</accession>
<evidence type="ECO:0000259" key="1">
    <source>
        <dbReference type="Pfam" id="PF07581"/>
    </source>
</evidence>
<dbReference type="InterPro" id="IPR041248">
    <property type="entry name" value="YDG"/>
</dbReference>